<dbReference type="AlphaFoldDB" id="A0A7R8X1D8"/>
<keyword evidence="7" id="KW-0175">Coiled coil</keyword>
<gene>
    <name evidence="9" type="ORF">DSTB1V02_LOCUS789</name>
</gene>
<dbReference type="InterPro" id="IPR036869">
    <property type="entry name" value="J_dom_sf"/>
</dbReference>
<dbReference type="InterPro" id="IPR052094">
    <property type="entry name" value="Pre-mRNA-splicing_ERAD"/>
</dbReference>
<evidence type="ECO:0000256" key="4">
    <source>
        <dbReference type="ARBA" id="ARBA00022884"/>
    </source>
</evidence>
<dbReference type="SMART" id="SM00271">
    <property type="entry name" value="DnaJ"/>
    <property type="match status" value="1"/>
</dbReference>
<dbReference type="InterPro" id="IPR000504">
    <property type="entry name" value="RRM_dom"/>
</dbReference>
<dbReference type="InterPro" id="IPR035979">
    <property type="entry name" value="RBD_domain_sf"/>
</dbReference>
<sequence>MPLKKKPVTEKNLYELLQVAIDATEKEIKTAYRKKALKVHPDKNPNDEKAALLFHELSEALEILLDSSARTAYDKLLKAREAAAVRHRQLDAKQKKLKEDLEAREKAAESHRTAYKSEEERFQAEIERLRKEGSQVLKAEQESLRRHLYDEDSSSSQGTEDVGARLKVIWKGSQGKYDQETLKRIFNKYGDVSVVVISKKKKGSALIEMVDHRSAEMAQRLEKGYLDDPLIVTLIGHKGCSEPVRDFSSTSFGLQTETDFESLVMRQLRQAEERRKLIEEMKRKDAEDEEKNGS</sequence>
<evidence type="ECO:0000313" key="10">
    <source>
        <dbReference type="Proteomes" id="UP000677054"/>
    </source>
</evidence>
<protein>
    <recommendedName>
        <fullName evidence="8">J domain-containing protein</fullName>
    </recommendedName>
</protein>
<dbReference type="PANTHER" id="PTHR44313">
    <property type="entry name" value="DNAJ HOMOLOG SUBFAMILY C MEMBER 17"/>
    <property type="match status" value="1"/>
</dbReference>
<dbReference type="Proteomes" id="UP000677054">
    <property type="component" value="Unassembled WGS sequence"/>
</dbReference>
<dbReference type="CDD" id="cd06257">
    <property type="entry name" value="DnaJ"/>
    <property type="match status" value="1"/>
</dbReference>
<evidence type="ECO:0000256" key="5">
    <source>
        <dbReference type="ARBA" id="ARBA00023186"/>
    </source>
</evidence>
<name>A0A7R8X1D8_9CRUS</name>
<dbReference type="Pfam" id="PF00076">
    <property type="entry name" value="RRM_1"/>
    <property type="match status" value="1"/>
</dbReference>
<evidence type="ECO:0000313" key="9">
    <source>
        <dbReference type="EMBL" id="CAD7240782.1"/>
    </source>
</evidence>
<dbReference type="SUPFAM" id="SSF46565">
    <property type="entry name" value="Chaperone J-domain"/>
    <property type="match status" value="1"/>
</dbReference>
<evidence type="ECO:0000256" key="3">
    <source>
        <dbReference type="ARBA" id="ARBA00022490"/>
    </source>
</evidence>
<evidence type="ECO:0000256" key="1">
    <source>
        <dbReference type="ARBA" id="ARBA00004123"/>
    </source>
</evidence>
<dbReference type="CDD" id="cd12429">
    <property type="entry name" value="RRM_DNAJC17"/>
    <property type="match status" value="1"/>
</dbReference>
<dbReference type="InterPro" id="IPR001623">
    <property type="entry name" value="DnaJ_domain"/>
</dbReference>
<keyword evidence="10" id="KW-1185">Reference proteome</keyword>
<dbReference type="Pfam" id="PF00226">
    <property type="entry name" value="DnaJ"/>
    <property type="match status" value="1"/>
</dbReference>
<dbReference type="Gene3D" id="3.30.70.330">
    <property type="match status" value="1"/>
</dbReference>
<dbReference type="InterPro" id="IPR034254">
    <property type="entry name" value="DNAJC17_RRM"/>
</dbReference>
<dbReference type="PRINTS" id="PR00625">
    <property type="entry name" value="JDOMAIN"/>
</dbReference>
<evidence type="ECO:0000259" key="8">
    <source>
        <dbReference type="PROSITE" id="PS50076"/>
    </source>
</evidence>
<evidence type="ECO:0000256" key="2">
    <source>
        <dbReference type="ARBA" id="ARBA00004496"/>
    </source>
</evidence>
<proteinExistence type="predicted"/>
<dbReference type="InterPro" id="IPR012677">
    <property type="entry name" value="Nucleotide-bd_a/b_plait_sf"/>
</dbReference>
<keyword evidence="6" id="KW-0539">Nucleus</keyword>
<reference evidence="9" key="1">
    <citation type="submission" date="2020-11" db="EMBL/GenBank/DDBJ databases">
        <authorList>
            <person name="Tran Van P."/>
        </authorList>
    </citation>
    <scope>NUCLEOTIDE SEQUENCE</scope>
</reference>
<accession>A0A7R8X1D8</accession>
<dbReference type="SUPFAM" id="SSF54928">
    <property type="entry name" value="RNA-binding domain, RBD"/>
    <property type="match status" value="1"/>
</dbReference>
<keyword evidence="4" id="KW-0694">RNA-binding</keyword>
<dbReference type="PANTHER" id="PTHR44313:SF1">
    <property type="entry name" value="DNAJ HOMOLOG SUBFAMILY C MEMBER 17"/>
    <property type="match status" value="1"/>
</dbReference>
<dbReference type="PROSITE" id="PS50076">
    <property type="entry name" value="DNAJ_2"/>
    <property type="match status" value="1"/>
</dbReference>
<dbReference type="GO" id="GO:0000390">
    <property type="term" value="P:spliceosomal complex disassembly"/>
    <property type="evidence" value="ECO:0007669"/>
    <property type="project" value="TreeGrafter"/>
</dbReference>
<dbReference type="OrthoDB" id="259708at2759"/>
<dbReference type="GO" id="GO:0003723">
    <property type="term" value="F:RNA binding"/>
    <property type="evidence" value="ECO:0007669"/>
    <property type="project" value="UniProtKB-KW"/>
</dbReference>
<dbReference type="Gene3D" id="1.10.287.110">
    <property type="entry name" value="DnaJ domain"/>
    <property type="match status" value="1"/>
</dbReference>
<dbReference type="GO" id="GO:0005737">
    <property type="term" value="C:cytoplasm"/>
    <property type="evidence" value="ECO:0007669"/>
    <property type="project" value="UniProtKB-SubCell"/>
</dbReference>
<dbReference type="EMBL" id="CAJPEV010000061">
    <property type="protein sequence ID" value="CAG0879851.1"/>
    <property type="molecule type" value="Genomic_DNA"/>
</dbReference>
<feature type="domain" description="J" evidence="8">
    <location>
        <begin position="12"/>
        <end position="77"/>
    </location>
</feature>
<evidence type="ECO:0000256" key="7">
    <source>
        <dbReference type="SAM" id="Coils"/>
    </source>
</evidence>
<feature type="coiled-coil region" evidence="7">
    <location>
        <begin position="87"/>
        <end position="132"/>
    </location>
</feature>
<evidence type="ECO:0000256" key="6">
    <source>
        <dbReference type="ARBA" id="ARBA00023242"/>
    </source>
</evidence>
<dbReference type="EMBL" id="LR899578">
    <property type="protein sequence ID" value="CAD7240782.1"/>
    <property type="molecule type" value="Genomic_DNA"/>
</dbReference>
<keyword evidence="3" id="KW-0963">Cytoplasm</keyword>
<keyword evidence="5" id="KW-0143">Chaperone</keyword>
<comment type="subcellular location">
    <subcellularLocation>
        <location evidence="2">Cytoplasm</location>
    </subcellularLocation>
    <subcellularLocation>
        <location evidence="1">Nucleus</location>
    </subcellularLocation>
</comment>
<dbReference type="GO" id="GO:0005681">
    <property type="term" value="C:spliceosomal complex"/>
    <property type="evidence" value="ECO:0007669"/>
    <property type="project" value="TreeGrafter"/>
</dbReference>
<organism evidence="9">
    <name type="scientific">Darwinula stevensoni</name>
    <dbReference type="NCBI Taxonomy" id="69355"/>
    <lineage>
        <taxon>Eukaryota</taxon>
        <taxon>Metazoa</taxon>
        <taxon>Ecdysozoa</taxon>
        <taxon>Arthropoda</taxon>
        <taxon>Crustacea</taxon>
        <taxon>Oligostraca</taxon>
        <taxon>Ostracoda</taxon>
        <taxon>Podocopa</taxon>
        <taxon>Podocopida</taxon>
        <taxon>Darwinulocopina</taxon>
        <taxon>Darwinuloidea</taxon>
        <taxon>Darwinulidae</taxon>
        <taxon>Darwinula</taxon>
    </lineage>
</organism>